<dbReference type="GO" id="GO:0006513">
    <property type="term" value="P:protein monoubiquitination"/>
    <property type="evidence" value="ECO:0007669"/>
    <property type="project" value="InterPro"/>
</dbReference>
<evidence type="ECO:0000313" key="8">
    <source>
        <dbReference type="Proteomes" id="UP000095085"/>
    </source>
</evidence>
<evidence type="ECO:0000256" key="1">
    <source>
        <dbReference type="ARBA" id="ARBA00022723"/>
    </source>
</evidence>
<dbReference type="PANTHER" id="PTHR14134:SF2">
    <property type="entry name" value="E3 UBIQUITIN-PROTEIN LIGASE RAD18"/>
    <property type="match status" value="1"/>
</dbReference>
<feature type="region of interest" description="Disordered" evidence="5">
    <location>
        <begin position="222"/>
        <end position="262"/>
    </location>
</feature>
<sequence length="306" mass="34902">ENSELWGAMGNDKKVSLLDSITDTLECAICSEIMHVPFLASCGHSFCYGCLKSWFENKVNCPTCRKDFEYAPVINLQLKQISKNIFQMMLELSKEDTKPRLRHQTSMLEEYEDDFANKRLFGDAFKSTLTLIDRSDGVPRCGNCHWEAHGSSCLHCGSRFRIPRDDAYYDSEDGDAYNEDEEEIVLYGGRHGEDDDEGEPNEYDSQDSFIDERDMAAISNDLNDSENDYLSSGDNNSVSGGTSWRGFDDDDESVQTRDSEPFVDGRLRDLLLQEHEHDMQQAAYDDSDDDRPIQRRGVIHISSDEE</sequence>
<keyword evidence="2 4" id="KW-0863">Zinc-finger</keyword>
<dbReference type="PROSITE" id="PS00518">
    <property type="entry name" value="ZF_RING_1"/>
    <property type="match status" value="1"/>
</dbReference>
<dbReference type="GO" id="GO:0008270">
    <property type="term" value="F:zinc ion binding"/>
    <property type="evidence" value="ECO:0007669"/>
    <property type="project" value="UniProtKB-KW"/>
</dbReference>
<feature type="domain" description="RING-type" evidence="6">
    <location>
        <begin position="27"/>
        <end position="65"/>
    </location>
</feature>
<feature type="compositionally biased region" description="Polar residues" evidence="5">
    <location>
        <begin position="228"/>
        <end position="242"/>
    </location>
</feature>
<feature type="non-terminal residue" evidence="7">
    <location>
        <position position="306"/>
    </location>
</feature>
<evidence type="ECO:0000256" key="4">
    <source>
        <dbReference type="PROSITE-ProRule" id="PRU00175"/>
    </source>
</evidence>
<accession>A0A1E4RQV2</accession>
<gene>
    <name evidence="7" type="ORF">HYPBUDRAFT_95687</name>
</gene>
<dbReference type="GeneID" id="30998495"/>
<dbReference type="GO" id="GO:0003697">
    <property type="term" value="F:single-stranded DNA binding"/>
    <property type="evidence" value="ECO:0007669"/>
    <property type="project" value="InterPro"/>
</dbReference>
<evidence type="ECO:0000259" key="6">
    <source>
        <dbReference type="PROSITE" id="PS50089"/>
    </source>
</evidence>
<dbReference type="InterPro" id="IPR039577">
    <property type="entry name" value="Rad18"/>
</dbReference>
<keyword evidence="3" id="KW-0862">Zinc</keyword>
<dbReference type="InterPro" id="IPR018957">
    <property type="entry name" value="Znf_C3HC4_RING-type"/>
</dbReference>
<dbReference type="PROSITE" id="PS50089">
    <property type="entry name" value="ZF_RING_2"/>
    <property type="match status" value="1"/>
</dbReference>
<dbReference type="RefSeq" id="XP_020078704.1">
    <property type="nucleotide sequence ID" value="XM_020223946.1"/>
</dbReference>
<feature type="region of interest" description="Disordered" evidence="5">
    <location>
        <begin position="274"/>
        <end position="306"/>
    </location>
</feature>
<dbReference type="GO" id="GO:0006301">
    <property type="term" value="P:DNA damage tolerance"/>
    <property type="evidence" value="ECO:0007669"/>
    <property type="project" value="InterPro"/>
</dbReference>
<evidence type="ECO:0000256" key="5">
    <source>
        <dbReference type="SAM" id="MobiDB-lite"/>
    </source>
</evidence>
<dbReference type="AlphaFoldDB" id="A0A1E4RQV2"/>
<feature type="non-terminal residue" evidence="7">
    <location>
        <position position="1"/>
    </location>
</feature>
<dbReference type="GO" id="GO:0097505">
    <property type="term" value="C:Rad6-Rad18 complex"/>
    <property type="evidence" value="ECO:0007669"/>
    <property type="project" value="TreeGrafter"/>
</dbReference>
<evidence type="ECO:0000313" key="7">
    <source>
        <dbReference type="EMBL" id="ODV69637.1"/>
    </source>
</evidence>
<proteinExistence type="predicted"/>
<dbReference type="SMART" id="SM00184">
    <property type="entry name" value="RING"/>
    <property type="match status" value="1"/>
</dbReference>
<evidence type="ECO:0000256" key="2">
    <source>
        <dbReference type="ARBA" id="ARBA00022771"/>
    </source>
</evidence>
<dbReference type="PANTHER" id="PTHR14134">
    <property type="entry name" value="E3 UBIQUITIN-PROTEIN LIGASE RAD18"/>
    <property type="match status" value="1"/>
</dbReference>
<dbReference type="Proteomes" id="UP000095085">
    <property type="component" value="Unassembled WGS sequence"/>
</dbReference>
<dbReference type="InterPro" id="IPR017907">
    <property type="entry name" value="Znf_RING_CS"/>
</dbReference>
<dbReference type="EMBL" id="KV454538">
    <property type="protein sequence ID" value="ODV69637.1"/>
    <property type="molecule type" value="Genomic_DNA"/>
</dbReference>
<dbReference type="SUPFAM" id="SSF57850">
    <property type="entry name" value="RING/U-box"/>
    <property type="match status" value="1"/>
</dbReference>
<keyword evidence="1" id="KW-0479">Metal-binding</keyword>
<dbReference type="Pfam" id="PF00097">
    <property type="entry name" value="zf-C3HC4"/>
    <property type="match status" value="1"/>
</dbReference>
<dbReference type="STRING" id="984485.A0A1E4RQV2"/>
<dbReference type="Gene3D" id="3.30.40.10">
    <property type="entry name" value="Zinc/RING finger domain, C3HC4 (zinc finger)"/>
    <property type="match status" value="1"/>
</dbReference>
<dbReference type="OrthoDB" id="6105938at2759"/>
<dbReference type="InterPro" id="IPR001841">
    <property type="entry name" value="Znf_RING"/>
</dbReference>
<reference evidence="8" key="1">
    <citation type="submission" date="2016-05" db="EMBL/GenBank/DDBJ databases">
        <title>Comparative genomics of biotechnologically important yeasts.</title>
        <authorList>
            <consortium name="DOE Joint Genome Institute"/>
            <person name="Riley R."/>
            <person name="Haridas S."/>
            <person name="Wolfe K.H."/>
            <person name="Lopes M.R."/>
            <person name="Hittinger C.T."/>
            <person name="Goker M."/>
            <person name="Salamov A."/>
            <person name="Wisecaver J."/>
            <person name="Long T.M."/>
            <person name="Aerts A.L."/>
            <person name="Barry K."/>
            <person name="Choi C."/>
            <person name="Clum A."/>
            <person name="Coughlan A.Y."/>
            <person name="Deshpande S."/>
            <person name="Douglass A.P."/>
            <person name="Hanson S.J."/>
            <person name="Klenk H.-P."/>
            <person name="Labutti K."/>
            <person name="Lapidus A."/>
            <person name="Lindquist E."/>
            <person name="Lipzen A."/>
            <person name="Meier-Kolthoff J.P."/>
            <person name="Ohm R.A."/>
            <person name="Otillar R.P."/>
            <person name="Pangilinan J."/>
            <person name="Peng Y."/>
            <person name="Rokas A."/>
            <person name="Rosa C.A."/>
            <person name="Scheuner C."/>
            <person name="Sibirny A.A."/>
            <person name="Slot J.C."/>
            <person name="Stielow J.B."/>
            <person name="Sun H."/>
            <person name="Kurtzman C.P."/>
            <person name="Blackwell M."/>
            <person name="Grigoriev I.V."/>
            <person name="Jeffries T.W."/>
        </authorList>
    </citation>
    <scope>NUCLEOTIDE SEQUENCE [LARGE SCALE GENOMIC DNA]</scope>
    <source>
        <strain evidence="8">NRRL Y-1933</strain>
    </source>
</reference>
<organism evidence="7 8">
    <name type="scientific">Hyphopichia burtonii NRRL Y-1933</name>
    <dbReference type="NCBI Taxonomy" id="984485"/>
    <lineage>
        <taxon>Eukaryota</taxon>
        <taxon>Fungi</taxon>
        <taxon>Dikarya</taxon>
        <taxon>Ascomycota</taxon>
        <taxon>Saccharomycotina</taxon>
        <taxon>Pichiomycetes</taxon>
        <taxon>Debaryomycetaceae</taxon>
        <taxon>Hyphopichia</taxon>
    </lineage>
</organism>
<dbReference type="InterPro" id="IPR013083">
    <property type="entry name" value="Znf_RING/FYVE/PHD"/>
</dbReference>
<keyword evidence="8" id="KW-1185">Reference proteome</keyword>
<name>A0A1E4RQV2_9ASCO</name>
<dbReference type="GO" id="GO:0005634">
    <property type="term" value="C:nucleus"/>
    <property type="evidence" value="ECO:0007669"/>
    <property type="project" value="TreeGrafter"/>
</dbReference>
<dbReference type="GO" id="GO:0061630">
    <property type="term" value="F:ubiquitin protein ligase activity"/>
    <property type="evidence" value="ECO:0007669"/>
    <property type="project" value="InterPro"/>
</dbReference>
<protein>
    <recommendedName>
        <fullName evidence="6">RING-type domain-containing protein</fullName>
    </recommendedName>
</protein>
<evidence type="ECO:0000256" key="3">
    <source>
        <dbReference type="ARBA" id="ARBA00022833"/>
    </source>
</evidence>